<gene>
    <name evidence="1" type="ORF">HSCHL_2059</name>
</gene>
<dbReference type="Proteomes" id="UP000244180">
    <property type="component" value="Unassembled WGS sequence"/>
</dbReference>
<accession>A0A2T5GB75</accession>
<comment type="caution">
    <text evidence="1">The sequence shown here is derived from an EMBL/GenBank/DDBJ whole genome shotgun (WGS) entry which is preliminary data.</text>
</comment>
<evidence type="ECO:0000313" key="2">
    <source>
        <dbReference type="Proteomes" id="UP000244180"/>
    </source>
</evidence>
<organism evidence="1 2">
    <name type="scientific">Hydrogenibacillus schlegelii</name>
    <name type="common">Bacillus schlegelii</name>
    <dbReference type="NCBI Taxonomy" id="1484"/>
    <lineage>
        <taxon>Bacteria</taxon>
        <taxon>Bacillati</taxon>
        <taxon>Bacillota</taxon>
        <taxon>Bacilli</taxon>
        <taxon>Bacillales</taxon>
        <taxon>Bacillales Family X. Incertae Sedis</taxon>
        <taxon>Hydrogenibacillus</taxon>
    </lineage>
</organism>
<dbReference type="AlphaFoldDB" id="A0A2T5GB75"/>
<sequence>MKTGDTAGWEAIVAIDRRNRRLKSPEDVSRSIENLLKYGREPNGHERKDGR</sequence>
<name>A0A2T5GB75_HYDSH</name>
<dbReference type="EMBL" id="PEBV01000016">
    <property type="protein sequence ID" value="PTQ53431.1"/>
    <property type="molecule type" value="Genomic_DNA"/>
</dbReference>
<protein>
    <submittedName>
        <fullName evidence="1">Uncharacterized protein</fullName>
    </submittedName>
</protein>
<evidence type="ECO:0000313" key="1">
    <source>
        <dbReference type="EMBL" id="PTQ53431.1"/>
    </source>
</evidence>
<reference evidence="1 2" key="1">
    <citation type="submission" date="2017-08" db="EMBL/GenBank/DDBJ databases">
        <title>Burning lignite coal seam in the remote Altai Mountains harbors a hydrogen-driven thermophilic microbial community.</title>
        <authorList>
            <person name="Kadnikov V.V."/>
            <person name="Mardanov A.V."/>
            <person name="Ivasenko D."/>
            <person name="Beletsky A.V."/>
            <person name="Karnachuk O.V."/>
            <person name="Ravin N.V."/>
        </authorList>
    </citation>
    <scope>NUCLEOTIDE SEQUENCE [LARGE SCALE GENOMIC DNA]</scope>
    <source>
        <strain evidence="1">AL33</strain>
    </source>
</reference>
<proteinExistence type="predicted"/>